<keyword evidence="2" id="KW-0055">Arginine biosynthesis</keyword>
<feature type="domain" description="Aspartate/ornithine carbamoyltransferase Asp/Orn-binding" evidence="3">
    <location>
        <begin position="196"/>
        <end position="313"/>
    </location>
</feature>
<feature type="binding site" evidence="2">
    <location>
        <position position="142"/>
    </location>
    <ligand>
        <name>N(2)-succinyl-L-ornithine</name>
        <dbReference type="ChEBI" id="CHEBI:58514"/>
    </ligand>
</feature>
<dbReference type="UniPathway" id="UPA00068"/>
<organism evidence="5 6">
    <name type="scientific">Robiginitalea myxolifaciens</name>
    <dbReference type="NCBI Taxonomy" id="400055"/>
    <lineage>
        <taxon>Bacteria</taxon>
        <taxon>Pseudomonadati</taxon>
        <taxon>Bacteroidota</taxon>
        <taxon>Flavobacteriia</taxon>
        <taxon>Flavobacteriales</taxon>
        <taxon>Flavobacteriaceae</taxon>
        <taxon>Robiginitalea</taxon>
    </lineage>
</organism>
<dbReference type="InterPro" id="IPR036901">
    <property type="entry name" value="Asp/Orn_carbamoylTrfase_sf"/>
</dbReference>
<keyword evidence="2" id="KW-0028">Amino-acid biosynthesis</keyword>
<name>A0A1I6GA62_9FLAO</name>
<reference evidence="5 6" key="1">
    <citation type="submission" date="2016-10" db="EMBL/GenBank/DDBJ databases">
        <authorList>
            <person name="de Groot N.N."/>
        </authorList>
    </citation>
    <scope>NUCLEOTIDE SEQUENCE [LARGE SCALE GENOMIC DNA]</scope>
    <source>
        <strain evidence="5 6">DSM 21019</strain>
    </source>
</reference>
<dbReference type="Pfam" id="PF02729">
    <property type="entry name" value="OTCace_N"/>
    <property type="match status" value="1"/>
</dbReference>
<dbReference type="HAMAP" id="MF_02235">
    <property type="entry name" value="SOTCase"/>
    <property type="match status" value="1"/>
</dbReference>
<proteinExistence type="inferred from homology"/>
<dbReference type="AlphaFoldDB" id="A0A1I6GA62"/>
<feature type="binding site" description="in other chain" evidence="2">
    <location>
        <begin position="281"/>
        <end position="282"/>
    </location>
    <ligand>
        <name>carbamoyl phosphate</name>
        <dbReference type="ChEBI" id="CHEBI:58228"/>
        <note>ligand shared between two neighboring subunits</note>
    </ligand>
</feature>
<dbReference type="PRINTS" id="PR00100">
    <property type="entry name" value="AOTCASE"/>
</dbReference>
<dbReference type="RefSeq" id="WP_092981851.1">
    <property type="nucleotide sequence ID" value="NZ_FOYQ01000001.1"/>
</dbReference>
<dbReference type="OrthoDB" id="9802587at2"/>
<dbReference type="InterPro" id="IPR006132">
    <property type="entry name" value="Asp/Orn_carbamoyltranf_P-bd"/>
</dbReference>
<feature type="binding site" evidence="2">
    <location>
        <position position="285"/>
    </location>
    <ligand>
        <name>N(2)-succinyl-L-ornithine</name>
        <dbReference type="ChEBI" id="CHEBI:58514"/>
    </ligand>
</feature>
<comment type="catalytic activity">
    <reaction evidence="2">
        <text>N(2)-succinyl-L-ornithine + carbamoyl phosphate = N(2)-succinyl-L-citrulline + phosphate + H(+)</text>
        <dbReference type="Rhea" id="RHEA:25884"/>
        <dbReference type="ChEBI" id="CHEBI:15378"/>
        <dbReference type="ChEBI" id="CHEBI:43474"/>
        <dbReference type="ChEBI" id="CHEBI:58228"/>
        <dbReference type="ChEBI" id="CHEBI:58514"/>
        <dbReference type="ChEBI" id="CHEBI:58862"/>
        <dbReference type="EC" id="2.1.3.11"/>
    </reaction>
</comment>
<dbReference type="InterPro" id="IPR006130">
    <property type="entry name" value="Asp/Orn_carbamoylTrfase"/>
</dbReference>
<dbReference type="PANTHER" id="PTHR45753">
    <property type="entry name" value="ORNITHINE CARBAMOYLTRANSFERASE, MITOCHONDRIAL"/>
    <property type="match status" value="1"/>
</dbReference>
<dbReference type="Proteomes" id="UP000199534">
    <property type="component" value="Unassembled WGS sequence"/>
</dbReference>
<keyword evidence="6" id="KW-1185">Reference proteome</keyword>
<dbReference type="GO" id="GO:0004585">
    <property type="term" value="F:ornithine carbamoyltransferase activity"/>
    <property type="evidence" value="ECO:0007669"/>
    <property type="project" value="InterPro"/>
</dbReference>
<feature type="binding site" description="in other chain" evidence="2">
    <location>
        <begin position="147"/>
        <end position="150"/>
    </location>
    <ligand>
        <name>carbamoyl phosphate</name>
        <dbReference type="ChEBI" id="CHEBI:58228"/>
        <note>ligand shared between two neighboring subunits</note>
    </ligand>
</feature>
<dbReference type="Pfam" id="PF00185">
    <property type="entry name" value="OTCace"/>
    <property type="match status" value="1"/>
</dbReference>
<evidence type="ECO:0000256" key="2">
    <source>
        <dbReference type="HAMAP-Rule" id="MF_02235"/>
    </source>
</evidence>
<feature type="binding site" evidence="2">
    <location>
        <position position="188"/>
    </location>
    <ligand>
        <name>N(2)-succinyl-L-ornithine</name>
        <dbReference type="ChEBI" id="CHEBI:58514"/>
    </ligand>
</feature>
<comment type="subunit">
    <text evidence="2">Homotrimer.</text>
</comment>
<dbReference type="Gene3D" id="3.40.50.1370">
    <property type="entry name" value="Aspartate/ornithine carbamoyltransferase"/>
    <property type="match status" value="2"/>
</dbReference>
<evidence type="ECO:0000259" key="4">
    <source>
        <dbReference type="Pfam" id="PF02729"/>
    </source>
</evidence>
<dbReference type="GO" id="GO:0042450">
    <property type="term" value="P:L-arginine biosynthetic process via ornithine"/>
    <property type="evidence" value="ECO:0007669"/>
    <property type="project" value="TreeGrafter"/>
</dbReference>
<feature type="binding site" description="in other chain" evidence="2">
    <location>
        <begin position="47"/>
        <end position="50"/>
    </location>
    <ligand>
        <name>carbamoyl phosphate</name>
        <dbReference type="ChEBI" id="CHEBI:58228"/>
        <note>ligand shared between two neighboring subunits</note>
    </ligand>
</feature>
<feature type="binding site" evidence="2">
    <location>
        <position position="75"/>
    </location>
    <ligand>
        <name>carbamoyl phosphate</name>
        <dbReference type="ChEBI" id="CHEBI:58228"/>
        <note>ligand shared between two neighboring subunits</note>
    </ligand>
</feature>
<feature type="binding site" evidence="2">
    <location>
        <position position="248"/>
    </location>
    <ligand>
        <name>N(2)-succinyl-L-ornithine</name>
        <dbReference type="ChEBI" id="CHEBI:58514"/>
    </ligand>
</feature>
<accession>A0A1I6GA62</accession>
<dbReference type="GO" id="GO:0016597">
    <property type="term" value="F:amino acid binding"/>
    <property type="evidence" value="ECO:0007669"/>
    <property type="project" value="InterPro"/>
</dbReference>
<dbReference type="InterPro" id="IPR043696">
    <property type="entry name" value="ArgF'-like"/>
</dbReference>
<comment type="function">
    <text evidence="2">Catalyzes the transfer of the carbamoyl group from carbamoyl phosphate to the delta-amino group of N(2)-succinyl-L-ornithine to produce N(2)-succinyl-L-citrulline. Is essential for arginine biosynthesis.</text>
</comment>
<dbReference type="EMBL" id="FOYQ01000001">
    <property type="protein sequence ID" value="SFR39021.1"/>
    <property type="molecule type" value="Genomic_DNA"/>
</dbReference>
<dbReference type="EC" id="2.1.3.11" evidence="2"/>
<keyword evidence="1 2" id="KW-0808">Transferase</keyword>
<evidence type="ECO:0000259" key="3">
    <source>
        <dbReference type="Pfam" id="PF00185"/>
    </source>
</evidence>
<evidence type="ECO:0000313" key="5">
    <source>
        <dbReference type="EMBL" id="SFR39021.1"/>
    </source>
</evidence>
<comment type="pathway">
    <text evidence="2">Amino-acid biosynthesis; L-arginine biosynthesis.</text>
</comment>
<comment type="similarity">
    <text evidence="2">Belongs to the aspartate/ornithine carbamoyltransferase superfamily. SOTCase family.</text>
</comment>
<dbReference type="PRINTS" id="PR00101">
    <property type="entry name" value="ATCASE"/>
</dbReference>
<dbReference type="GO" id="GO:0019240">
    <property type="term" value="P:citrulline biosynthetic process"/>
    <property type="evidence" value="ECO:0007669"/>
    <property type="project" value="TreeGrafter"/>
</dbReference>
<protein>
    <recommendedName>
        <fullName evidence="2">N-succinylornithine carbamoyltransferase</fullName>
        <ecNumber evidence="2">2.1.3.11</ecNumber>
    </recommendedName>
    <alternativeName>
        <fullName evidence="2">N-succinyl-L-ornithine transcarbamylase</fullName>
        <shortName evidence="2">SOTCase</shortName>
    </alternativeName>
</protein>
<dbReference type="STRING" id="400055.SAMN04490243_1468"/>
<dbReference type="InterPro" id="IPR006131">
    <property type="entry name" value="Asp_carbamoyltransf_Asp/Orn-bd"/>
</dbReference>
<feature type="binding site" description="in other chain" evidence="2">
    <location>
        <position position="309"/>
    </location>
    <ligand>
        <name>carbamoyl phosphate</name>
        <dbReference type="ChEBI" id="CHEBI:58228"/>
        <note>ligand shared between two neighboring subunits</note>
    </ligand>
</feature>
<sequence length="322" mass="35564">MNHYFTTDDITDLPDWLERGRALAQDPISLSHLGAGKTICLLFFNNSLRTRLSTQKAARNLGLEVMVMNVGSDGWNLEFEDGVRMDGGTAEHIREAAGVVAQYADLIGIRAFPGLKDREIDLQERVLKGFMEHSGIPVLNMESATAHPLQALADALTVDQFQIASGQAGQAIPSGGKVPKVVLSWAPHPRALPHAVPNSFLRIFRRMPVELVVTHPKGYELSSWAMGELKPTYDQQAALKDADFVYVKNWSSYSDYGKVLTEDPSWMMTADKLGHARFMHCLPVRRNVVVEDAVLDGSQTLIMEQAANRTVAASLALSHMLR</sequence>
<dbReference type="SUPFAM" id="SSF53671">
    <property type="entry name" value="Aspartate/ornithine carbamoyltransferase"/>
    <property type="match status" value="1"/>
</dbReference>
<evidence type="ECO:0000313" key="6">
    <source>
        <dbReference type="Proteomes" id="UP000199534"/>
    </source>
</evidence>
<feature type="binding site" description="in other chain" evidence="2">
    <location>
        <position position="110"/>
    </location>
    <ligand>
        <name>carbamoyl phosphate</name>
        <dbReference type="ChEBI" id="CHEBI:58228"/>
        <note>ligand shared between two neighboring subunits</note>
    </ligand>
</feature>
<gene>
    <name evidence="2" type="primary">argF'</name>
    <name evidence="5" type="ORF">SAMN04490243_1468</name>
</gene>
<feature type="domain" description="Aspartate/ornithine carbamoyltransferase carbamoyl-P binding" evidence="4">
    <location>
        <begin position="6"/>
        <end position="159"/>
    </location>
</feature>
<evidence type="ECO:0000256" key="1">
    <source>
        <dbReference type="ARBA" id="ARBA00022679"/>
    </source>
</evidence>
<dbReference type="PANTHER" id="PTHR45753:SF3">
    <property type="entry name" value="ORNITHINE TRANSCARBAMYLASE, MITOCHONDRIAL"/>
    <property type="match status" value="1"/>
</dbReference>